<dbReference type="EMBL" id="NRPP01000002">
    <property type="protein sequence ID" value="TFJ30482.1"/>
    <property type="molecule type" value="Genomic_DNA"/>
</dbReference>
<dbReference type="AlphaFoldDB" id="A0A5F0N656"/>
<dbReference type="Proteomes" id="UP000297938">
    <property type="component" value="Unassembled WGS sequence"/>
</dbReference>
<dbReference type="NCBIfam" id="TIGR02681">
    <property type="entry name" value="phage_pRha"/>
    <property type="match status" value="1"/>
</dbReference>
<proteinExistence type="predicted"/>
<organism evidence="2 3">
    <name type="scientific">Carnobacterium divergens</name>
    <name type="common">Lactobacillus divergens</name>
    <dbReference type="NCBI Taxonomy" id="2748"/>
    <lineage>
        <taxon>Bacteria</taxon>
        <taxon>Bacillati</taxon>
        <taxon>Bacillota</taxon>
        <taxon>Bacilli</taxon>
        <taxon>Lactobacillales</taxon>
        <taxon>Carnobacteriaceae</taxon>
        <taxon>Carnobacterium</taxon>
    </lineage>
</organism>
<evidence type="ECO:0000313" key="2">
    <source>
        <dbReference type="EMBL" id="TFJ30482.1"/>
    </source>
</evidence>
<dbReference type="InterPro" id="IPR014054">
    <property type="entry name" value="Phage_regulatory_Rha"/>
</dbReference>
<evidence type="ECO:0000259" key="1">
    <source>
        <dbReference type="Pfam" id="PF10552"/>
    </source>
</evidence>
<accession>A0A5F0N656</accession>
<evidence type="ECO:0000313" key="3">
    <source>
        <dbReference type="Proteomes" id="UP000297938"/>
    </source>
</evidence>
<reference evidence="2 3" key="1">
    <citation type="journal article" date="2018" name="Int. J. Food Microbiol.">
        <title>Growth of Carnobacterium spp. isolated from chilled vacuum-packaged meat under relevant acidic conditions.</title>
        <authorList>
            <person name="Zhang P."/>
            <person name="Badoni M."/>
            <person name="Ganzle M."/>
            <person name="Yang X."/>
        </authorList>
    </citation>
    <scope>NUCLEOTIDE SEQUENCE [LARGE SCALE GENOMIC DNA]</scope>
    <source>
        <strain evidence="2 3">B2</strain>
    </source>
</reference>
<dbReference type="InterPro" id="IPR018878">
    <property type="entry name" value="ORF6C_dom"/>
</dbReference>
<comment type="caution">
    <text evidence="2">The sequence shown here is derived from an EMBL/GenBank/DDBJ whole genome shotgun (WGS) entry which is preliminary data.</text>
</comment>
<protein>
    <recommendedName>
        <fullName evidence="1">ORF6C domain-containing protein</fullName>
    </recommendedName>
</protein>
<dbReference type="Pfam" id="PF10552">
    <property type="entry name" value="ORF6C"/>
    <property type="match status" value="1"/>
</dbReference>
<dbReference type="Pfam" id="PF09669">
    <property type="entry name" value="Phage_pRha"/>
    <property type="match status" value="1"/>
</dbReference>
<dbReference type="RefSeq" id="WP_135017661.1">
    <property type="nucleotide sequence ID" value="NZ_CBCPJX010000006.1"/>
</dbReference>
<feature type="domain" description="ORF6C" evidence="1">
    <location>
        <begin position="113"/>
        <end position="219"/>
    </location>
</feature>
<name>A0A5F0N656_CARDV</name>
<gene>
    <name evidence="2" type="ORF">CKN69_00810</name>
</gene>
<sequence>MKTHQLERTITSMEVASMVEKSHDNILRDIRRIIGHLGDVKNEESYFIESTYVNSQNKEQPCFLLTKKGCELYGTRMTGEKGTLFAIEYIERFNEMETTVKQQALPTDPMEILQLTFEAQKQANEKLDNVDTRVTELEENAPLSPGDYGHISRLVNQRVSTVINERHLKLTQKQRSQLYKDLNAEIKAVMRVPSRTQLRQRHYNDTIDFILNWQPSSATIAIVNQLSIEEFTDIA</sequence>